<dbReference type="EMBL" id="VSWC01000105">
    <property type="protein sequence ID" value="KAA1087326.1"/>
    <property type="molecule type" value="Genomic_DNA"/>
</dbReference>
<dbReference type="OrthoDB" id="2500993at2759"/>
<gene>
    <name evidence="2" type="ORF">PGT21_029051</name>
</gene>
<feature type="compositionally biased region" description="Acidic residues" evidence="1">
    <location>
        <begin position="1"/>
        <end position="13"/>
    </location>
</feature>
<keyword evidence="3" id="KW-1185">Reference proteome</keyword>
<comment type="caution">
    <text evidence="2">The sequence shown here is derived from an EMBL/GenBank/DDBJ whole genome shotgun (WGS) entry which is preliminary data.</text>
</comment>
<dbReference type="Proteomes" id="UP000324748">
    <property type="component" value="Unassembled WGS sequence"/>
</dbReference>
<dbReference type="AlphaFoldDB" id="A0A5B0NF15"/>
<feature type="region of interest" description="Disordered" evidence="1">
    <location>
        <begin position="1"/>
        <end position="74"/>
    </location>
</feature>
<proteinExistence type="predicted"/>
<sequence length="224" mass="25229">MEFDDPMFGDDNDPTASYRPEQEDELPPHSSPLPSSHHLPGSPIHVRPTPDESGDENDEMHEDNAQSRFSRVAPSTSISMDKLCSALKSLHHLDEEHDQIARKGSMCPTPERQAHVMYALVATHQHQNSGQASVTYGDTFKTFVRTSARMSFLIPTLDAYSNNPNKSGALPKTLYYLALDSVDKQPDEWREDNLPPKQLKGDLPTLKVYSKVMGELLVTFVYWF</sequence>
<reference evidence="2 3" key="1">
    <citation type="submission" date="2019-05" db="EMBL/GenBank/DDBJ databases">
        <title>Emergence of the Ug99 lineage of the wheat stem rust pathogen through somatic hybridization.</title>
        <authorList>
            <person name="Li F."/>
            <person name="Upadhyaya N.M."/>
            <person name="Sperschneider J."/>
            <person name="Matny O."/>
            <person name="Nguyen-Phuc H."/>
            <person name="Mago R."/>
            <person name="Raley C."/>
            <person name="Miller M.E."/>
            <person name="Silverstein K.A.T."/>
            <person name="Henningsen E."/>
            <person name="Hirsch C.D."/>
            <person name="Visser B."/>
            <person name="Pretorius Z.A."/>
            <person name="Steffenson B.J."/>
            <person name="Schwessinger B."/>
            <person name="Dodds P.N."/>
            <person name="Figueroa M."/>
        </authorList>
    </citation>
    <scope>NUCLEOTIDE SEQUENCE [LARGE SCALE GENOMIC DNA]</scope>
    <source>
        <strain evidence="2">21-0</strain>
    </source>
</reference>
<evidence type="ECO:0000313" key="2">
    <source>
        <dbReference type="EMBL" id="KAA1087326.1"/>
    </source>
</evidence>
<protein>
    <submittedName>
        <fullName evidence="2">Uncharacterized protein</fullName>
    </submittedName>
</protein>
<organism evidence="2 3">
    <name type="scientific">Puccinia graminis f. sp. tritici</name>
    <dbReference type="NCBI Taxonomy" id="56615"/>
    <lineage>
        <taxon>Eukaryota</taxon>
        <taxon>Fungi</taxon>
        <taxon>Dikarya</taxon>
        <taxon>Basidiomycota</taxon>
        <taxon>Pucciniomycotina</taxon>
        <taxon>Pucciniomycetes</taxon>
        <taxon>Pucciniales</taxon>
        <taxon>Pucciniaceae</taxon>
        <taxon>Puccinia</taxon>
    </lineage>
</organism>
<feature type="compositionally biased region" description="Acidic residues" evidence="1">
    <location>
        <begin position="52"/>
        <end position="61"/>
    </location>
</feature>
<name>A0A5B0NF15_PUCGR</name>
<feature type="compositionally biased region" description="Low complexity" evidence="1">
    <location>
        <begin position="32"/>
        <end position="43"/>
    </location>
</feature>
<evidence type="ECO:0000256" key="1">
    <source>
        <dbReference type="SAM" id="MobiDB-lite"/>
    </source>
</evidence>
<evidence type="ECO:0000313" key="3">
    <source>
        <dbReference type="Proteomes" id="UP000324748"/>
    </source>
</evidence>
<accession>A0A5B0NF15</accession>